<keyword evidence="2" id="KW-1185">Reference proteome</keyword>
<protein>
    <submittedName>
        <fullName evidence="1">Uncharacterized protein</fullName>
    </submittedName>
</protein>
<dbReference type="EMBL" id="AGXG01000010">
    <property type="protein sequence ID" value="EIY37996.1"/>
    <property type="molecule type" value="Genomic_DNA"/>
</dbReference>
<dbReference type="AlphaFoldDB" id="I9R6F4"/>
<gene>
    <name evidence="1" type="ORF">HMPREF1062_00635</name>
</gene>
<comment type="caution">
    <text evidence="1">The sequence shown here is derived from an EMBL/GenBank/DDBJ whole genome shotgun (WGS) entry which is preliminary data.</text>
</comment>
<dbReference type="Proteomes" id="UP000003741">
    <property type="component" value="Unassembled WGS sequence"/>
</dbReference>
<evidence type="ECO:0000313" key="2">
    <source>
        <dbReference type="Proteomes" id="UP000003741"/>
    </source>
</evidence>
<dbReference type="HOGENOM" id="CLU_2407115_0_0_10"/>
<accession>I9R6F4</accession>
<proteinExistence type="predicted"/>
<reference evidence="1 2" key="1">
    <citation type="submission" date="2012-02" db="EMBL/GenBank/DDBJ databases">
        <title>The Genome Sequence of Bacteroides cellulosilyticus CL02T12C19.</title>
        <authorList>
            <consortium name="The Broad Institute Genome Sequencing Platform"/>
            <person name="Earl A."/>
            <person name="Ward D."/>
            <person name="Feldgarden M."/>
            <person name="Gevers D."/>
            <person name="Zitomersky N.L."/>
            <person name="Coyne M.J."/>
            <person name="Comstock L.E."/>
            <person name="Young S.K."/>
            <person name="Zeng Q."/>
            <person name="Gargeya S."/>
            <person name="Fitzgerald M."/>
            <person name="Haas B."/>
            <person name="Abouelleil A."/>
            <person name="Alvarado L."/>
            <person name="Arachchi H.M."/>
            <person name="Berlin A."/>
            <person name="Chapman S.B."/>
            <person name="Gearin G."/>
            <person name="Goldberg J."/>
            <person name="Griggs A."/>
            <person name="Gujja S."/>
            <person name="Hansen M."/>
            <person name="Heiman D."/>
            <person name="Howarth C."/>
            <person name="Larimer J."/>
            <person name="Lui A."/>
            <person name="MacDonald P.J.P."/>
            <person name="McCowen C."/>
            <person name="Montmayeur A."/>
            <person name="Murphy C."/>
            <person name="Neiman D."/>
            <person name="Pearson M."/>
            <person name="Priest M."/>
            <person name="Roberts A."/>
            <person name="Saif S."/>
            <person name="Shea T."/>
            <person name="Sisk P."/>
            <person name="Stolte C."/>
            <person name="Sykes S."/>
            <person name="Wortman J."/>
            <person name="Nusbaum C."/>
            <person name="Birren B."/>
        </authorList>
    </citation>
    <scope>NUCLEOTIDE SEQUENCE [LARGE SCALE GENOMIC DNA]</scope>
    <source>
        <strain evidence="1 2">CL02T12C19</strain>
    </source>
</reference>
<evidence type="ECO:0000313" key="1">
    <source>
        <dbReference type="EMBL" id="EIY37996.1"/>
    </source>
</evidence>
<sequence>MIIYQRSAGARFSFGVQVIFQTRMTRITRILKAALCLLHLIRMEKKRSVSSASSASEKLLARRREILIRIRPPYPRSPRTHSLAAKLSFTII</sequence>
<name>I9R6F4_9BACE</name>
<organism evidence="1 2">
    <name type="scientific">Bacteroides cellulosilyticus CL02T12C19</name>
    <dbReference type="NCBI Taxonomy" id="997874"/>
    <lineage>
        <taxon>Bacteria</taxon>
        <taxon>Pseudomonadati</taxon>
        <taxon>Bacteroidota</taxon>
        <taxon>Bacteroidia</taxon>
        <taxon>Bacteroidales</taxon>
        <taxon>Bacteroidaceae</taxon>
        <taxon>Bacteroides</taxon>
    </lineage>
</organism>